<dbReference type="AlphaFoldDB" id="A0A4Y8WLQ6"/>
<dbReference type="Proteomes" id="UP000297225">
    <property type="component" value="Unassembled WGS sequence"/>
</dbReference>
<dbReference type="NCBIfam" id="NF047352">
    <property type="entry name" value="P_loop_sacsin"/>
    <property type="match status" value="1"/>
</dbReference>
<dbReference type="SUPFAM" id="SSF55874">
    <property type="entry name" value="ATPase domain of HSP90 chaperone/DNA topoisomerase II/histidine kinase"/>
    <property type="match status" value="1"/>
</dbReference>
<reference evidence="2 3" key="1">
    <citation type="submission" date="2019-03" db="EMBL/GenBank/DDBJ databases">
        <title>Porphyromonas levii Isolated from the Uterus of Dairy Cows.</title>
        <authorList>
            <person name="Francis A.M."/>
        </authorList>
    </citation>
    <scope>NUCLEOTIDE SEQUENCE [LARGE SCALE GENOMIC DNA]</scope>
    <source>
        <strain evidence="2 3">AF5678</strain>
    </source>
</reference>
<dbReference type="RefSeq" id="WP_134852709.1">
    <property type="nucleotide sequence ID" value="NZ_SPNC01000278.1"/>
</dbReference>
<gene>
    <name evidence="2" type="ORF">E4P47_09835</name>
</gene>
<feature type="coiled-coil region" evidence="1">
    <location>
        <begin position="148"/>
        <end position="175"/>
    </location>
</feature>
<evidence type="ECO:0000313" key="3">
    <source>
        <dbReference type="Proteomes" id="UP000297225"/>
    </source>
</evidence>
<organism evidence="2 3">
    <name type="scientific">Porphyromonas levii</name>
    <dbReference type="NCBI Taxonomy" id="28114"/>
    <lineage>
        <taxon>Bacteria</taxon>
        <taxon>Pseudomonadati</taxon>
        <taxon>Bacteroidota</taxon>
        <taxon>Bacteroidia</taxon>
        <taxon>Bacteroidales</taxon>
        <taxon>Porphyromonadaceae</taxon>
        <taxon>Porphyromonas</taxon>
    </lineage>
</organism>
<name>A0A4Y8WLQ6_9PORP</name>
<dbReference type="STRING" id="1122973.GCA_000379925_02101"/>
<dbReference type="EMBL" id="SPNC01000278">
    <property type="protein sequence ID" value="TFH93877.1"/>
    <property type="molecule type" value="Genomic_DNA"/>
</dbReference>
<proteinExistence type="predicted"/>
<evidence type="ECO:0000256" key="1">
    <source>
        <dbReference type="SAM" id="Coils"/>
    </source>
</evidence>
<comment type="caution">
    <text evidence="2">The sequence shown here is derived from an EMBL/GenBank/DDBJ whole genome shotgun (WGS) entry which is preliminary data.</text>
</comment>
<sequence>MEAKVSKAAIYREQTQRNDLKQHADKIIQGIKKIGPNHAKRAIWELFQNAVDLSPSCEIEIELREEELVFSHNGEPFTMHTLDCLFTQVSSKTLTEKKEEREEGDPIGQYGTGFMTSHSFGDIVEVSAAIQDETEEGSGHIKFSNLKIDRSTQDWEKLCDEIKNLRAQVEELLKKEPAFDELPKTVFKFSFNNELNKTRALDATKSLNVILPYVMVFNDRLKKVTVTDNEGVTTTYLNKEAEIDNGDFYTRVIQINDKERRINYLKTDRLAIVLPIESNSPADGSIGEAVNLQDTLPRLFLFYPLIGTEHLGINYIIHSKNFHPTE</sequence>
<evidence type="ECO:0000313" key="2">
    <source>
        <dbReference type="EMBL" id="TFH93877.1"/>
    </source>
</evidence>
<feature type="non-terminal residue" evidence="2">
    <location>
        <position position="326"/>
    </location>
</feature>
<protein>
    <recommendedName>
        <fullName evidence="4">ATP-binding protein</fullName>
    </recommendedName>
</protein>
<evidence type="ECO:0008006" key="4">
    <source>
        <dbReference type="Google" id="ProtNLM"/>
    </source>
</evidence>
<dbReference type="InterPro" id="IPR036890">
    <property type="entry name" value="HATPase_C_sf"/>
</dbReference>
<dbReference type="Gene3D" id="3.30.565.10">
    <property type="entry name" value="Histidine kinase-like ATPase, C-terminal domain"/>
    <property type="match status" value="1"/>
</dbReference>
<accession>A0A4Y8WLQ6</accession>
<keyword evidence="3" id="KW-1185">Reference proteome</keyword>
<keyword evidence="1" id="KW-0175">Coiled coil</keyword>